<proteinExistence type="predicted"/>
<dbReference type="Proteomes" id="UP000199071">
    <property type="component" value="Unassembled WGS sequence"/>
</dbReference>
<keyword evidence="3" id="KW-1185">Reference proteome</keyword>
<keyword evidence="1" id="KW-1133">Transmembrane helix</keyword>
<feature type="transmembrane region" description="Helical" evidence="1">
    <location>
        <begin position="156"/>
        <end position="179"/>
    </location>
</feature>
<evidence type="ECO:0000313" key="3">
    <source>
        <dbReference type="Proteomes" id="UP000199071"/>
    </source>
</evidence>
<keyword evidence="1" id="KW-0472">Membrane</keyword>
<organism evidence="2 3">
    <name type="scientific">Bauldia litoralis</name>
    <dbReference type="NCBI Taxonomy" id="665467"/>
    <lineage>
        <taxon>Bacteria</taxon>
        <taxon>Pseudomonadati</taxon>
        <taxon>Pseudomonadota</taxon>
        <taxon>Alphaproteobacteria</taxon>
        <taxon>Hyphomicrobiales</taxon>
        <taxon>Kaistiaceae</taxon>
        <taxon>Bauldia</taxon>
    </lineage>
</organism>
<protein>
    <submittedName>
        <fullName evidence="2">Uncharacterized protein</fullName>
    </submittedName>
</protein>
<dbReference type="RefSeq" id="WP_090874235.1">
    <property type="nucleotide sequence ID" value="NZ_FMXQ01000001.1"/>
</dbReference>
<evidence type="ECO:0000313" key="2">
    <source>
        <dbReference type="EMBL" id="SDB02422.1"/>
    </source>
</evidence>
<dbReference type="EMBL" id="FMXQ01000001">
    <property type="protein sequence ID" value="SDB02422.1"/>
    <property type="molecule type" value="Genomic_DNA"/>
</dbReference>
<dbReference type="AlphaFoldDB" id="A0A1G6A1X1"/>
<feature type="transmembrane region" description="Helical" evidence="1">
    <location>
        <begin position="191"/>
        <end position="214"/>
    </location>
</feature>
<accession>A0A1G6A1X1</accession>
<keyword evidence="1" id="KW-0812">Transmembrane</keyword>
<reference evidence="2 3" key="1">
    <citation type="submission" date="2016-10" db="EMBL/GenBank/DDBJ databases">
        <authorList>
            <person name="de Groot N.N."/>
        </authorList>
    </citation>
    <scope>NUCLEOTIDE SEQUENCE [LARGE SCALE GENOMIC DNA]</scope>
    <source>
        <strain evidence="2 3">ATCC 35022</strain>
    </source>
</reference>
<feature type="transmembrane region" description="Helical" evidence="1">
    <location>
        <begin position="12"/>
        <end position="33"/>
    </location>
</feature>
<feature type="transmembrane region" description="Helical" evidence="1">
    <location>
        <begin position="45"/>
        <end position="64"/>
    </location>
</feature>
<feature type="transmembrane region" description="Helical" evidence="1">
    <location>
        <begin position="84"/>
        <end position="104"/>
    </location>
</feature>
<evidence type="ECO:0000256" key="1">
    <source>
        <dbReference type="SAM" id="Phobius"/>
    </source>
</evidence>
<name>A0A1G6A1X1_9HYPH</name>
<sequence length="232" mass="24690">MKVAVARLPWVLVGIAAALEGVTVAILPFVSSLPADGPISKPPESGLLLGYIGMLTVVLLINLVGRTPLSTRIAGGALHVERPFVVAIWGGLFLALIFFFQAIFDFTPYTTVTVMLRAACSLAASTLIVLALYRLSAGPAPWLSVRFRWGETPWRIVATSIWVPVVLLSLYEAVALPIIEQIRGVEENLFLAGLGYGLAAGALAGLCVVVLYNLASRQAPGLRLALDLEQAD</sequence>
<feature type="transmembrane region" description="Helical" evidence="1">
    <location>
        <begin position="116"/>
        <end position="135"/>
    </location>
</feature>
<gene>
    <name evidence="2" type="ORF">SAMN02982931_00069</name>
</gene>